<feature type="transmembrane region" description="Helical" evidence="1">
    <location>
        <begin position="13"/>
        <end position="37"/>
    </location>
</feature>
<dbReference type="InterPro" id="IPR029071">
    <property type="entry name" value="Ubiquitin-like_domsf"/>
</dbReference>
<dbReference type="SUPFAM" id="SSF46934">
    <property type="entry name" value="UBA-like"/>
    <property type="match status" value="1"/>
</dbReference>
<proteinExistence type="predicted"/>
<reference evidence="3" key="1">
    <citation type="submission" date="2015-04" db="EMBL/GenBank/DDBJ databases">
        <title>The genome sequence of the plant pathogenic Rhizarian Plasmodiophora brassicae reveals insights in its biotrophic life cycle and the origin of chitin synthesis.</title>
        <authorList>
            <person name="Schwelm A."/>
            <person name="Fogelqvist J."/>
            <person name="Knaust A."/>
            <person name="Julke S."/>
            <person name="Lilja T."/>
            <person name="Dhandapani V."/>
            <person name="Bonilla-Rosso G."/>
            <person name="Karlsson M."/>
            <person name="Shevchenko A."/>
            <person name="Choi S.R."/>
            <person name="Kim H.G."/>
            <person name="Park J.Y."/>
            <person name="Lim Y.P."/>
            <person name="Ludwig-Muller J."/>
            <person name="Dixelius C."/>
        </authorList>
    </citation>
    <scope>NUCLEOTIDE SEQUENCE</scope>
    <source>
        <tissue evidence="3">Potato root galls</tissue>
    </source>
</reference>
<protein>
    <recommendedName>
        <fullName evidence="2">UBA domain-containing protein</fullName>
    </recommendedName>
</protein>
<feature type="domain" description="UBA" evidence="2">
    <location>
        <begin position="122"/>
        <end position="163"/>
    </location>
</feature>
<evidence type="ECO:0000256" key="1">
    <source>
        <dbReference type="SAM" id="Phobius"/>
    </source>
</evidence>
<dbReference type="AlphaFoldDB" id="A0A0H5QP16"/>
<evidence type="ECO:0000259" key="2">
    <source>
        <dbReference type="PROSITE" id="PS50030"/>
    </source>
</evidence>
<feature type="non-terminal residue" evidence="3">
    <location>
        <position position="1"/>
    </location>
</feature>
<dbReference type="PROSITE" id="PS50030">
    <property type="entry name" value="UBA"/>
    <property type="match status" value="1"/>
</dbReference>
<keyword evidence="1" id="KW-0472">Membrane</keyword>
<dbReference type="SUPFAM" id="SSF54236">
    <property type="entry name" value="Ubiquitin-like"/>
    <property type="match status" value="1"/>
</dbReference>
<dbReference type="InterPro" id="IPR009060">
    <property type="entry name" value="UBA-like_sf"/>
</dbReference>
<name>A0A0H5QP16_9EUKA</name>
<accession>A0A0H5QP16</accession>
<dbReference type="InterPro" id="IPR015940">
    <property type="entry name" value="UBA"/>
</dbReference>
<organism evidence="3">
    <name type="scientific">Spongospora subterranea</name>
    <dbReference type="NCBI Taxonomy" id="70186"/>
    <lineage>
        <taxon>Eukaryota</taxon>
        <taxon>Sar</taxon>
        <taxon>Rhizaria</taxon>
        <taxon>Endomyxa</taxon>
        <taxon>Phytomyxea</taxon>
        <taxon>Plasmodiophorida</taxon>
        <taxon>Plasmodiophoridae</taxon>
        <taxon>Spongospora</taxon>
    </lineage>
</organism>
<keyword evidence="1" id="KW-1133">Transmembrane helix</keyword>
<dbReference type="Gene3D" id="1.10.8.10">
    <property type="entry name" value="DNA helicase RuvA subunit, C-terminal domain"/>
    <property type="match status" value="1"/>
</dbReference>
<keyword evidence="1" id="KW-0812">Transmembrane</keyword>
<dbReference type="EMBL" id="HACM01002689">
    <property type="protein sequence ID" value="CRZ03131.1"/>
    <property type="molecule type" value="Transcribed_RNA"/>
</dbReference>
<evidence type="ECO:0000313" key="3">
    <source>
        <dbReference type="EMBL" id="CRZ03131.1"/>
    </source>
</evidence>
<sequence length="175" mass="20040">ADTNPWTGNFYDIIYITLMSFTCSEFTFPFLLSVYIIKLICFPNAISMSTQMLVHRGRLLSEVGTANLFDLGVKSGDTIIIFFSHRRHHVSVNEQQTRQQEKKICSAHKVEATTADTAQIDRFDPGKVQLLYEMGFRSIDLVRHALTVNRNNIEQTIHWLTKHATIPSEHVARSK</sequence>